<accession>A0ABU3VSF4</accession>
<name>A0ABU3VSF4_9GAMM</name>
<evidence type="ECO:0000256" key="1">
    <source>
        <dbReference type="ARBA" id="ARBA00023186"/>
    </source>
</evidence>
<dbReference type="Proteomes" id="UP001269819">
    <property type="component" value="Unassembled WGS sequence"/>
</dbReference>
<dbReference type="CDD" id="cd06257">
    <property type="entry name" value="DnaJ"/>
    <property type="match status" value="1"/>
</dbReference>
<dbReference type="InterPro" id="IPR001623">
    <property type="entry name" value="DnaJ_domain"/>
</dbReference>
<reference evidence="4 5" key="1">
    <citation type="submission" date="2023-10" db="EMBL/GenBank/DDBJ databases">
        <title>Characteristics and mechanism of a salt-tolerant marine origin heterotrophic nitrifying- aerobic denitrifying bacteria Marinobacter xestospongiae HN1.</title>
        <authorList>
            <person name="Qi R."/>
        </authorList>
    </citation>
    <scope>NUCLEOTIDE SEQUENCE [LARGE SCALE GENOMIC DNA]</scope>
    <source>
        <strain evidence="4 5">HN1</strain>
    </source>
</reference>
<evidence type="ECO:0000313" key="5">
    <source>
        <dbReference type="Proteomes" id="UP001269819"/>
    </source>
</evidence>
<dbReference type="SUPFAM" id="SSF46565">
    <property type="entry name" value="Chaperone J-domain"/>
    <property type="match status" value="1"/>
</dbReference>
<dbReference type="EMBL" id="JAWIIJ010000001">
    <property type="protein sequence ID" value="MDV2077198.1"/>
    <property type="molecule type" value="Genomic_DNA"/>
</dbReference>
<dbReference type="Pfam" id="PF05099">
    <property type="entry name" value="TerB"/>
    <property type="match status" value="1"/>
</dbReference>
<dbReference type="InterPro" id="IPR050817">
    <property type="entry name" value="DjlA_DnaK_co-chaperone"/>
</dbReference>
<dbReference type="InterPro" id="IPR007791">
    <property type="entry name" value="DjlA_N"/>
</dbReference>
<dbReference type="SMART" id="SM00271">
    <property type="entry name" value="DnaJ"/>
    <property type="match status" value="1"/>
</dbReference>
<dbReference type="PROSITE" id="PS50076">
    <property type="entry name" value="DNAJ_2"/>
    <property type="match status" value="1"/>
</dbReference>
<dbReference type="InterPro" id="IPR036869">
    <property type="entry name" value="J_dom_sf"/>
</dbReference>
<keyword evidence="2" id="KW-0472">Membrane</keyword>
<keyword evidence="1" id="KW-0143">Chaperone</keyword>
<protein>
    <submittedName>
        <fullName evidence="4">Co-chaperone DjlA</fullName>
    </submittedName>
</protein>
<dbReference type="Gene3D" id="1.10.3680.10">
    <property type="entry name" value="TerB-like"/>
    <property type="match status" value="1"/>
</dbReference>
<dbReference type="Gene3D" id="1.10.287.110">
    <property type="entry name" value="DnaJ domain"/>
    <property type="match status" value="1"/>
</dbReference>
<sequence length="264" mass="28578">MLFPMIIGGLIGYQFGRFPGLLIGAVAGVVVAGFLRKRLRATLQSRLQDLQASFIEPVFAVMGALCKADGVVTRDEIQVAEAFFDRFRLAGQQREAAKAAFNRGKAADFDLDAELNRFLRVTRGQQMMLQMFLQVQVSAVAADGQVHPAEHDMLVKIARTLGLPESQVEQLEAMLRGAHAGRAGGAGAASSGQQLEDAYKVLGVSSSATDAEVKKAYRKLMSENHPDKLAGRGLPESMRDMAEEKTREISHAYDIVTAARKASA</sequence>
<evidence type="ECO:0000313" key="4">
    <source>
        <dbReference type="EMBL" id="MDV2077198.1"/>
    </source>
</evidence>
<dbReference type="SUPFAM" id="SSF158682">
    <property type="entry name" value="TerB-like"/>
    <property type="match status" value="1"/>
</dbReference>
<dbReference type="InterPro" id="IPR029024">
    <property type="entry name" value="TerB-like"/>
</dbReference>
<dbReference type="PANTHER" id="PTHR24074">
    <property type="entry name" value="CO-CHAPERONE PROTEIN DJLA"/>
    <property type="match status" value="1"/>
</dbReference>
<gene>
    <name evidence="4" type="primary">djlA</name>
    <name evidence="4" type="ORF">RYS15_00815</name>
</gene>
<feature type="domain" description="J" evidence="3">
    <location>
        <begin position="197"/>
        <end position="261"/>
    </location>
</feature>
<proteinExistence type="predicted"/>
<dbReference type="CDD" id="cd07316">
    <property type="entry name" value="terB_like_DjlA"/>
    <property type="match status" value="1"/>
</dbReference>
<keyword evidence="5" id="KW-1185">Reference proteome</keyword>
<organism evidence="4 5">
    <name type="scientific">Marinobacter xestospongiae</name>
    <dbReference type="NCBI Taxonomy" id="994319"/>
    <lineage>
        <taxon>Bacteria</taxon>
        <taxon>Pseudomonadati</taxon>
        <taxon>Pseudomonadota</taxon>
        <taxon>Gammaproteobacteria</taxon>
        <taxon>Pseudomonadales</taxon>
        <taxon>Marinobacteraceae</taxon>
        <taxon>Marinobacter</taxon>
    </lineage>
</organism>
<comment type="caution">
    <text evidence="4">The sequence shown here is derived from an EMBL/GenBank/DDBJ whole genome shotgun (WGS) entry which is preliminary data.</text>
</comment>
<dbReference type="NCBIfam" id="NF006948">
    <property type="entry name" value="PRK09430.1"/>
    <property type="match status" value="1"/>
</dbReference>
<keyword evidence="2" id="KW-1133">Transmembrane helix</keyword>
<feature type="transmembrane region" description="Helical" evidence="2">
    <location>
        <begin position="15"/>
        <end position="35"/>
    </location>
</feature>
<dbReference type="PRINTS" id="PR00625">
    <property type="entry name" value="JDOMAIN"/>
</dbReference>
<dbReference type="Pfam" id="PF00226">
    <property type="entry name" value="DnaJ"/>
    <property type="match status" value="1"/>
</dbReference>
<evidence type="ECO:0000256" key="2">
    <source>
        <dbReference type="SAM" id="Phobius"/>
    </source>
</evidence>
<evidence type="ECO:0000259" key="3">
    <source>
        <dbReference type="PROSITE" id="PS50076"/>
    </source>
</evidence>
<dbReference type="RefSeq" id="WP_316972195.1">
    <property type="nucleotide sequence ID" value="NZ_JAWIIJ010000001.1"/>
</dbReference>
<keyword evidence="2" id="KW-0812">Transmembrane</keyword>